<dbReference type="InterPro" id="IPR013598">
    <property type="entry name" value="Exportin-1/Importin-b-like"/>
</dbReference>
<proteinExistence type="predicted"/>
<feature type="region of interest" description="Disordered" evidence="3">
    <location>
        <begin position="1"/>
        <end position="22"/>
    </location>
</feature>
<dbReference type="Pfam" id="PF08389">
    <property type="entry name" value="Xpo1"/>
    <property type="match status" value="1"/>
</dbReference>
<evidence type="ECO:0000259" key="5">
    <source>
        <dbReference type="Pfam" id="PF19273"/>
    </source>
</evidence>
<name>A0A0D1XC51_9PEZI</name>
<dbReference type="AlphaFoldDB" id="A0A0D1XC51"/>
<dbReference type="PANTHER" id="PTHR11223:SF3">
    <property type="entry name" value="EXPORTIN-5"/>
    <property type="match status" value="1"/>
</dbReference>
<evidence type="ECO:0000256" key="2">
    <source>
        <dbReference type="ARBA" id="ARBA00025147"/>
    </source>
</evidence>
<protein>
    <submittedName>
        <fullName evidence="6">Uncharacterized protein</fullName>
    </submittedName>
</protein>
<accession>A0A0D1XC51</accession>
<dbReference type="GO" id="GO:0005634">
    <property type="term" value="C:nucleus"/>
    <property type="evidence" value="ECO:0007669"/>
    <property type="project" value="TreeGrafter"/>
</dbReference>
<keyword evidence="1" id="KW-0819">tRNA processing</keyword>
<reference evidence="6 7" key="1">
    <citation type="submission" date="2015-01" db="EMBL/GenBank/DDBJ databases">
        <title>The Genome Sequence of Ochroconis gallopava CBS43764.</title>
        <authorList>
            <consortium name="The Broad Institute Genomics Platform"/>
            <person name="Cuomo C."/>
            <person name="de Hoog S."/>
            <person name="Gorbushina A."/>
            <person name="Stielow B."/>
            <person name="Teixiera M."/>
            <person name="Abouelleil A."/>
            <person name="Chapman S.B."/>
            <person name="Priest M."/>
            <person name="Young S.K."/>
            <person name="Wortman J."/>
            <person name="Nusbaum C."/>
            <person name="Birren B."/>
        </authorList>
    </citation>
    <scope>NUCLEOTIDE SEQUENCE [LARGE SCALE GENOMIC DNA]</scope>
    <source>
        <strain evidence="6 7">CBS 43764</strain>
    </source>
</reference>
<dbReference type="GO" id="GO:0006611">
    <property type="term" value="P:protein export from nucleus"/>
    <property type="evidence" value="ECO:0007669"/>
    <property type="project" value="InterPro"/>
</dbReference>
<dbReference type="GO" id="GO:0003723">
    <property type="term" value="F:RNA binding"/>
    <property type="evidence" value="ECO:0007669"/>
    <property type="project" value="TreeGrafter"/>
</dbReference>
<comment type="function">
    <text evidence="2">tRNA nucleus export receptor which facilitates tRNA translocation across the nuclear pore complex. Involved in pre-tRNA splicing, probably by affecting the interaction of pre-tRNA with splicing endonuclease.</text>
</comment>
<dbReference type="FunCoup" id="A0A0D1XC51">
    <property type="interactions" value="752"/>
</dbReference>
<dbReference type="InterPro" id="IPR045478">
    <property type="entry name" value="Exportin-5_C"/>
</dbReference>
<dbReference type="InterPro" id="IPR016024">
    <property type="entry name" value="ARM-type_fold"/>
</dbReference>
<feature type="domain" description="Exportin-5 C-terminal" evidence="5">
    <location>
        <begin position="344"/>
        <end position="1174"/>
    </location>
</feature>
<dbReference type="InterPro" id="IPR011989">
    <property type="entry name" value="ARM-like"/>
</dbReference>
<dbReference type="GO" id="GO:0042565">
    <property type="term" value="C:RNA nuclear export complex"/>
    <property type="evidence" value="ECO:0007669"/>
    <property type="project" value="TreeGrafter"/>
</dbReference>
<dbReference type="SUPFAM" id="SSF48371">
    <property type="entry name" value="ARM repeat"/>
    <property type="match status" value="1"/>
</dbReference>
<dbReference type="Gene3D" id="1.25.10.10">
    <property type="entry name" value="Leucine-rich Repeat Variant"/>
    <property type="match status" value="1"/>
</dbReference>
<dbReference type="HOGENOM" id="CLU_003712_0_0_1"/>
<dbReference type="PANTHER" id="PTHR11223">
    <property type="entry name" value="EXPORTIN 1/5"/>
    <property type="match status" value="1"/>
</dbReference>
<dbReference type="Proteomes" id="UP000053259">
    <property type="component" value="Unassembled WGS sequence"/>
</dbReference>
<evidence type="ECO:0000313" key="6">
    <source>
        <dbReference type="EMBL" id="KIV99830.1"/>
    </source>
</evidence>
<dbReference type="GO" id="GO:0006405">
    <property type="term" value="P:RNA export from nucleus"/>
    <property type="evidence" value="ECO:0007669"/>
    <property type="project" value="TreeGrafter"/>
</dbReference>
<evidence type="ECO:0000259" key="4">
    <source>
        <dbReference type="Pfam" id="PF08389"/>
    </source>
</evidence>
<feature type="domain" description="Exportin-1/Importin-beta-like" evidence="4">
    <location>
        <begin position="125"/>
        <end position="294"/>
    </location>
</feature>
<dbReference type="OrthoDB" id="2215036at2759"/>
<dbReference type="RefSeq" id="XP_016209700.1">
    <property type="nucleotide sequence ID" value="XM_016362415.1"/>
</dbReference>
<dbReference type="InParanoid" id="A0A0D1XC51"/>
<dbReference type="STRING" id="253628.A0A0D1XC51"/>
<gene>
    <name evidence="6" type="ORF">PV09_08500</name>
</gene>
<dbReference type="GO" id="GO:0005737">
    <property type="term" value="C:cytoplasm"/>
    <property type="evidence" value="ECO:0007669"/>
    <property type="project" value="TreeGrafter"/>
</dbReference>
<dbReference type="GO" id="GO:0008033">
    <property type="term" value="P:tRNA processing"/>
    <property type="evidence" value="ECO:0007669"/>
    <property type="project" value="UniProtKB-KW"/>
</dbReference>
<evidence type="ECO:0000313" key="7">
    <source>
        <dbReference type="Proteomes" id="UP000053259"/>
    </source>
</evidence>
<sequence length="1222" mass="137434">MAENPNGVSAPPPPTNGFDQQRSSAVPDLALILQAIEVVYNPRSAHDARHAANELLETTKSSPAARELGYSLAVDHAKDPTLRHYGLTLLDYHTRYVWDGYDEDVEAQLRECIVKLAQGVRKEDPTYLRNKVAHVWTIFAKRSWATYWMDMDEQLVALFGASDAHREVVLYVLQALAEDVFSRDDTLAATRGEVLAAACIEIFTPEALMADKNVSKTGHSVGVRCGPDGWLQRLSTFLDWSLGNDHSLAVKTLETLGSAMSWLPSATIAATSGIAPVCRGIVVGDCAIRLAAVESLTTICSRERMPDDDALKIVMPLFSSESVNSLYNTYQWARVSADDIDDAKYTLLQKTSKLLSRLGAWIEKNPALLPESSDLPRFFELLFEVARDLSLKVSEPVLRLWTHLLRIPTLRDSVIIQQSIGPLMEMCSRRLVRYEALPEDTDDPIVVFINEDFDTLPEKHMFLGNYRRYCLDVVEAAVRKFPVDAVSHILGQAQSLYRDIQTSMQNFQPQNFSKKSPEFLRVDAQVMLVDASVKGYTKWLLTQEENDPQQNEQDRNAMMNTFVSYFEATLPLHFNDPAVQRRILSSLTHMAMRVFQKSRPDLGTQLLDRFFSLKVIDDPTYMEYSEAAKSLSFLGVTESQKLASVWADTLIPMYDELERRVQQKVAEEGLDAAHALGYQNFLFTIVLHSQTLDAPTKLSKLREMASVSTAAWQAPDFNAAVKDFGSFFGSLGLSGLPQYLYTHNFHKLDNWADHMLDAEGRALQSTVNDRVDRIPHRATRMLLMATFDKLPDSDAQLVQLAQSLWAEAIPSILPNLMQSLRHAHLFGDREAWPQLPEEMKHLVQKILTDRFWQAGISNESMDDFYKRVNSSKHSYEGFASSIRGAIRQIREKSYSILCYLTRLEAGFYGLPELPEVLASNVYDTAGSLSAHQWSVLLNMSDQVIRGCPLELRQQFLPIVLTALLRNLEAKLTSEWEIANRSSSEAAGDDNLGDEMKRESILRMLTYHSVLLVNGLLDIDPSVSHSDPGQETRMYRTILASPQLLGQMLMFLTSALRMRDQRSVNVVVLTLNRLLPFFKKPSEVRDYICDAVLKNAIQSFNEGYFTESQTKLAGLIAQIISLDENATKAVILSLPNMDPEKVQRRFERLRQTKSPTQGAAIVLEMLQGLRGVSIHELGKITAAPRRKASRDKLKMEMEMGGIVNDGIRRGGEEELDGIAGMFG</sequence>
<dbReference type="GO" id="GO:0005049">
    <property type="term" value="F:nuclear export signal receptor activity"/>
    <property type="evidence" value="ECO:0007669"/>
    <property type="project" value="InterPro"/>
</dbReference>
<dbReference type="InterPro" id="IPR045065">
    <property type="entry name" value="XPO1/5"/>
</dbReference>
<evidence type="ECO:0000256" key="3">
    <source>
        <dbReference type="SAM" id="MobiDB-lite"/>
    </source>
</evidence>
<dbReference type="GeneID" id="27316473"/>
<dbReference type="Pfam" id="PF19273">
    <property type="entry name" value="Exportin-5"/>
    <property type="match status" value="1"/>
</dbReference>
<dbReference type="EMBL" id="KN847570">
    <property type="protein sequence ID" value="KIV99830.1"/>
    <property type="molecule type" value="Genomic_DNA"/>
</dbReference>
<evidence type="ECO:0000256" key="1">
    <source>
        <dbReference type="ARBA" id="ARBA00022694"/>
    </source>
</evidence>
<dbReference type="VEuPathDB" id="FungiDB:PV09_08500"/>
<keyword evidence="7" id="KW-1185">Reference proteome</keyword>
<organism evidence="6 7">
    <name type="scientific">Verruconis gallopava</name>
    <dbReference type="NCBI Taxonomy" id="253628"/>
    <lineage>
        <taxon>Eukaryota</taxon>
        <taxon>Fungi</taxon>
        <taxon>Dikarya</taxon>
        <taxon>Ascomycota</taxon>
        <taxon>Pezizomycotina</taxon>
        <taxon>Dothideomycetes</taxon>
        <taxon>Pleosporomycetidae</taxon>
        <taxon>Venturiales</taxon>
        <taxon>Sympoventuriaceae</taxon>
        <taxon>Verruconis</taxon>
    </lineage>
</organism>